<dbReference type="PANTHER" id="PTHR30576:SF10">
    <property type="entry name" value="SLL5057 PROTEIN"/>
    <property type="match status" value="1"/>
</dbReference>
<keyword evidence="5" id="KW-0808">Transferase</keyword>
<dbReference type="InterPro" id="IPR003362">
    <property type="entry name" value="Bact_transf"/>
</dbReference>
<dbReference type="AlphaFoldDB" id="A0A933SGJ0"/>
<reference evidence="5" key="1">
    <citation type="submission" date="2020-07" db="EMBL/GenBank/DDBJ databases">
        <title>Huge and variable diversity of episymbiotic CPR bacteria and DPANN archaea in groundwater ecosystems.</title>
        <authorList>
            <person name="He C.Y."/>
            <person name="Keren R."/>
            <person name="Whittaker M."/>
            <person name="Farag I.F."/>
            <person name="Doudna J."/>
            <person name="Cate J.H.D."/>
            <person name="Banfield J.F."/>
        </authorList>
    </citation>
    <scope>NUCLEOTIDE SEQUENCE</scope>
    <source>
        <strain evidence="5">NC_groundwater_1813_Pr3_B-0.1um_71_17</strain>
    </source>
</reference>
<feature type="domain" description="Glycosyl transferase family 1" evidence="2">
    <location>
        <begin position="225"/>
        <end position="384"/>
    </location>
</feature>
<evidence type="ECO:0000313" key="5">
    <source>
        <dbReference type="EMBL" id="MBI5170916.1"/>
    </source>
</evidence>
<dbReference type="GO" id="GO:0016757">
    <property type="term" value="F:glycosyltransferase activity"/>
    <property type="evidence" value="ECO:0007669"/>
    <property type="project" value="InterPro"/>
</dbReference>
<dbReference type="Proteomes" id="UP000696931">
    <property type="component" value="Unassembled WGS sequence"/>
</dbReference>
<dbReference type="Pfam" id="PF02397">
    <property type="entry name" value="Bac_transf"/>
    <property type="match status" value="1"/>
</dbReference>
<dbReference type="GO" id="GO:0016780">
    <property type="term" value="F:phosphotransferase activity, for other substituted phosphate groups"/>
    <property type="evidence" value="ECO:0007669"/>
    <property type="project" value="TreeGrafter"/>
</dbReference>
<comment type="caution">
    <text evidence="5">The sequence shown here is derived from an EMBL/GenBank/DDBJ whole genome shotgun (WGS) entry which is preliminary data.</text>
</comment>
<accession>A0A933SGJ0</accession>
<proteinExistence type="inferred from homology"/>
<dbReference type="InterPro" id="IPR001296">
    <property type="entry name" value="Glyco_trans_1"/>
</dbReference>
<evidence type="ECO:0000313" key="6">
    <source>
        <dbReference type="Proteomes" id="UP000696931"/>
    </source>
</evidence>
<evidence type="ECO:0000259" key="3">
    <source>
        <dbReference type="Pfam" id="PF02397"/>
    </source>
</evidence>
<comment type="similarity">
    <text evidence="1">Belongs to the bacterial sugar transferase family.</text>
</comment>
<dbReference type="Pfam" id="PF00534">
    <property type="entry name" value="Glycos_transf_1"/>
    <property type="match status" value="1"/>
</dbReference>
<dbReference type="Gene3D" id="3.40.50.2000">
    <property type="entry name" value="Glycogen Phosphorylase B"/>
    <property type="match status" value="2"/>
</dbReference>
<dbReference type="SUPFAM" id="SSF53756">
    <property type="entry name" value="UDP-Glycosyltransferase/glycogen phosphorylase"/>
    <property type="match status" value="1"/>
</dbReference>
<dbReference type="Pfam" id="PF13579">
    <property type="entry name" value="Glyco_trans_4_4"/>
    <property type="match status" value="1"/>
</dbReference>
<name>A0A933SGJ0_UNCEI</name>
<dbReference type="InterPro" id="IPR028098">
    <property type="entry name" value="Glyco_trans_4-like_N"/>
</dbReference>
<feature type="domain" description="Glycosyltransferase subfamily 4-like N-terminal" evidence="4">
    <location>
        <begin position="24"/>
        <end position="205"/>
    </location>
</feature>
<sequence length="613" mass="66901">MAKERLSVLFVTQYYPPETGAAPARAWHFARALRRAGHDVRVVTGLPNHPSGVIRPEYAGIKRRRETHDGLPVDRVWLYATPKKTPITRLWNHLSFALSAIPAMFGGERPDVVVATTPPLFHGVTAWLAAKWHGAAFVNDCRDDWPHAAIALGEMRPGLVAKVLDGVSRFFQSRAARILVVTPGMRRQLASRGFPERKLVFLPNGADTELFHPRDEARHGARDAAIEGRPFTVLYAGTHGLVHGMDAIVEAADLLRDEPVRFRFVGDGVAREGLERRVKQLGLTNCTFEESVPPEQLVALLHEADAAIATTRGSEFAGETIPVKLFDYLATGCPVVAAVRGDAARVVEESGGGLVAEPENAASIAAAVRRLVAEPALRAQLASGGPAFVEREHSRRALGAKLVETLAEAVVETNGRAIPPRPTGLHAFAKRALDVLLSAVALVVFSPVMLAVAIAIKLESEGPVLFTQRRSGRGSCEFVLFKFRSMAVGTPDLATHLVQPGVVRVTKVGAFIRRTSLDELPQLWNILRGDMTLVGPRPALYNQYDLIAMRQGQGVDALLPGLTGWAQINGRDEIPMERKVALDREYLDRLSIAFDLEILVRTGMTLFTMRGTR</sequence>
<organism evidence="5 6">
    <name type="scientific">Eiseniibacteriota bacterium</name>
    <dbReference type="NCBI Taxonomy" id="2212470"/>
    <lineage>
        <taxon>Bacteria</taxon>
        <taxon>Candidatus Eiseniibacteriota</taxon>
    </lineage>
</organism>
<gene>
    <name evidence="5" type="ORF">HZA61_15610</name>
</gene>
<dbReference type="CDD" id="cd03794">
    <property type="entry name" value="GT4_WbuB-like"/>
    <property type="match status" value="1"/>
</dbReference>
<dbReference type="PANTHER" id="PTHR30576">
    <property type="entry name" value="COLANIC BIOSYNTHESIS UDP-GLUCOSE LIPID CARRIER TRANSFERASE"/>
    <property type="match status" value="1"/>
</dbReference>
<dbReference type="EMBL" id="JACRIW010000112">
    <property type="protein sequence ID" value="MBI5170916.1"/>
    <property type="molecule type" value="Genomic_DNA"/>
</dbReference>
<protein>
    <submittedName>
        <fullName evidence="5">Sugar transferase</fullName>
    </submittedName>
</protein>
<evidence type="ECO:0000259" key="2">
    <source>
        <dbReference type="Pfam" id="PF00534"/>
    </source>
</evidence>
<evidence type="ECO:0000256" key="1">
    <source>
        <dbReference type="ARBA" id="ARBA00006464"/>
    </source>
</evidence>
<feature type="domain" description="Bacterial sugar transferase" evidence="3">
    <location>
        <begin position="430"/>
        <end position="607"/>
    </location>
</feature>
<evidence type="ECO:0000259" key="4">
    <source>
        <dbReference type="Pfam" id="PF13579"/>
    </source>
</evidence>